<dbReference type="PANTHER" id="PTHR33067:SF9">
    <property type="entry name" value="RNA-DIRECTED DNA POLYMERASE"/>
    <property type="match status" value="1"/>
</dbReference>
<sequence length="144" mass="16333">MVGSSPKKVADHHMIVDPDIDTQVSVGTTRSGRVLENKQLIYKQNSEQMAAKYEPPKKRDELVTKRKAMVVEILGLDELKPIKRRIIMADQSIKTPEGVIYDVLVKVDKSVFLADFVIIDFEINIEVPIILGRPFLLLESIGRY</sequence>
<dbReference type="AlphaFoldDB" id="A0AAN8U2B4"/>
<comment type="caution">
    <text evidence="1">The sequence shown here is derived from an EMBL/GenBank/DDBJ whole genome shotgun (WGS) entry which is preliminary data.</text>
</comment>
<protein>
    <submittedName>
        <fullName evidence="1">Uncharacterized protein</fullName>
    </submittedName>
</protein>
<gene>
    <name evidence="1" type="ORF">RDI58_001131</name>
</gene>
<reference evidence="1 2" key="1">
    <citation type="submission" date="2024-02" db="EMBL/GenBank/DDBJ databases">
        <title>de novo genome assembly of Solanum bulbocastanum strain 11H21.</title>
        <authorList>
            <person name="Hosaka A.J."/>
        </authorList>
    </citation>
    <scope>NUCLEOTIDE SEQUENCE [LARGE SCALE GENOMIC DNA]</scope>
    <source>
        <tissue evidence="1">Young leaves</tissue>
    </source>
</reference>
<name>A0AAN8U2B4_SOLBU</name>
<dbReference type="PANTHER" id="PTHR33067">
    <property type="entry name" value="RNA-DIRECTED DNA POLYMERASE-RELATED"/>
    <property type="match status" value="1"/>
</dbReference>
<dbReference type="EMBL" id="JBANQN010000001">
    <property type="protein sequence ID" value="KAK6803347.1"/>
    <property type="molecule type" value="Genomic_DNA"/>
</dbReference>
<keyword evidence="2" id="KW-1185">Reference proteome</keyword>
<dbReference type="Proteomes" id="UP001371456">
    <property type="component" value="Unassembled WGS sequence"/>
</dbReference>
<evidence type="ECO:0000313" key="1">
    <source>
        <dbReference type="EMBL" id="KAK6803347.1"/>
    </source>
</evidence>
<dbReference type="InterPro" id="IPR021109">
    <property type="entry name" value="Peptidase_aspartic_dom_sf"/>
</dbReference>
<organism evidence="1 2">
    <name type="scientific">Solanum bulbocastanum</name>
    <name type="common">Wild potato</name>
    <dbReference type="NCBI Taxonomy" id="147425"/>
    <lineage>
        <taxon>Eukaryota</taxon>
        <taxon>Viridiplantae</taxon>
        <taxon>Streptophyta</taxon>
        <taxon>Embryophyta</taxon>
        <taxon>Tracheophyta</taxon>
        <taxon>Spermatophyta</taxon>
        <taxon>Magnoliopsida</taxon>
        <taxon>eudicotyledons</taxon>
        <taxon>Gunneridae</taxon>
        <taxon>Pentapetalae</taxon>
        <taxon>asterids</taxon>
        <taxon>lamiids</taxon>
        <taxon>Solanales</taxon>
        <taxon>Solanaceae</taxon>
        <taxon>Solanoideae</taxon>
        <taxon>Solaneae</taxon>
        <taxon>Solanum</taxon>
    </lineage>
</organism>
<proteinExistence type="predicted"/>
<accession>A0AAN8U2B4</accession>
<dbReference type="Gene3D" id="2.40.70.10">
    <property type="entry name" value="Acid Proteases"/>
    <property type="match status" value="1"/>
</dbReference>
<evidence type="ECO:0000313" key="2">
    <source>
        <dbReference type="Proteomes" id="UP001371456"/>
    </source>
</evidence>